<dbReference type="NCBIfam" id="TIGR00453">
    <property type="entry name" value="ispD"/>
    <property type="match status" value="1"/>
</dbReference>
<name>A0A6M0H8M5_9CLOT</name>
<protein>
    <recommendedName>
        <fullName evidence="7">2-C-methyl-D-erythritol 4-phosphate cytidylyltransferase</fullName>
        <ecNumber evidence="7">2.7.7.60</ecNumber>
    </recommendedName>
    <alternativeName>
        <fullName evidence="7">4-diphosphocytidyl-2C-methyl-D-erythritol synthase</fullName>
    </alternativeName>
    <alternativeName>
        <fullName evidence="7">MEP cytidylyltransferase</fullName>
        <shortName evidence="7">MCT</shortName>
    </alternativeName>
</protein>
<dbReference type="PROSITE" id="PS01295">
    <property type="entry name" value="ISPD"/>
    <property type="match status" value="1"/>
</dbReference>
<dbReference type="AlphaFoldDB" id="A0A6M0H8M5"/>
<evidence type="ECO:0000256" key="6">
    <source>
        <dbReference type="ARBA" id="ARBA00023229"/>
    </source>
</evidence>
<dbReference type="HAMAP" id="MF_00108">
    <property type="entry name" value="IspD"/>
    <property type="match status" value="1"/>
</dbReference>
<dbReference type="Proteomes" id="UP000481872">
    <property type="component" value="Unassembled WGS sequence"/>
</dbReference>
<organism evidence="8 9">
    <name type="scientific">Clostridium senegalense</name>
    <dbReference type="NCBI Taxonomy" id="1465809"/>
    <lineage>
        <taxon>Bacteria</taxon>
        <taxon>Bacillati</taxon>
        <taxon>Bacillota</taxon>
        <taxon>Clostridia</taxon>
        <taxon>Eubacteriales</taxon>
        <taxon>Clostridiaceae</taxon>
        <taxon>Clostridium</taxon>
    </lineage>
</organism>
<keyword evidence="9" id="KW-1185">Reference proteome</keyword>
<sequence>MANKVIVLAAGRGKRMGANKNKQFLELNCKPILYHTLMAFNNCNLIDEILLVASEKEIDYCRREIVDKYKIDKVKKIVCGGKERQYSVLNGLKELTDCDTVLIHDGARPFVDEKIIEDGIKYSKVYGACACGVLPKDTIKIKDNSGFSLKTPNRNDLFAVQTPQVFKYDLILKCHENILKENISVTDDTMVVEHYGNKVFLYEGSYNNIKITTPEDLLLAEKIIENTI</sequence>
<comment type="function">
    <text evidence="7">Catalyzes the formation of 4-diphosphocytidyl-2-C-methyl-D-erythritol from CTP and 2-C-methyl-D-erythritol 4-phosphate (MEP).</text>
</comment>
<feature type="site" description="Positions MEP for the nucleophilic attack" evidence="7">
    <location>
        <position position="154"/>
    </location>
</feature>
<evidence type="ECO:0000313" key="9">
    <source>
        <dbReference type="Proteomes" id="UP000481872"/>
    </source>
</evidence>
<dbReference type="InterPro" id="IPR001228">
    <property type="entry name" value="IspD"/>
</dbReference>
<keyword evidence="6 7" id="KW-0414">Isoprene biosynthesis</keyword>
<evidence type="ECO:0000256" key="3">
    <source>
        <dbReference type="ARBA" id="ARBA00009789"/>
    </source>
</evidence>
<evidence type="ECO:0000256" key="7">
    <source>
        <dbReference type="HAMAP-Rule" id="MF_00108"/>
    </source>
</evidence>
<comment type="catalytic activity">
    <reaction evidence="1 7">
        <text>2-C-methyl-D-erythritol 4-phosphate + CTP + H(+) = 4-CDP-2-C-methyl-D-erythritol + diphosphate</text>
        <dbReference type="Rhea" id="RHEA:13429"/>
        <dbReference type="ChEBI" id="CHEBI:15378"/>
        <dbReference type="ChEBI" id="CHEBI:33019"/>
        <dbReference type="ChEBI" id="CHEBI:37563"/>
        <dbReference type="ChEBI" id="CHEBI:57823"/>
        <dbReference type="ChEBI" id="CHEBI:58262"/>
        <dbReference type="EC" id="2.7.7.60"/>
    </reaction>
</comment>
<proteinExistence type="inferred from homology"/>
<dbReference type="UniPathway" id="UPA00056">
    <property type="reaction ID" value="UER00093"/>
</dbReference>
<dbReference type="EC" id="2.7.7.60" evidence="7"/>
<dbReference type="FunFam" id="3.90.550.10:FF:000003">
    <property type="entry name" value="2-C-methyl-D-erythritol 4-phosphate cytidylyltransferase"/>
    <property type="match status" value="1"/>
</dbReference>
<dbReference type="CDD" id="cd02516">
    <property type="entry name" value="CDP-ME_synthetase"/>
    <property type="match status" value="1"/>
</dbReference>
<dbReference type="EMBL" id="JAAGPU010000044">
    <property type="protein sequence ID" value="NEU06423.1"/>
    <property type="molecule type" value="Genomic_DNA"/>
</dbReference>
<evidence type="ECO:0000256" key="5">
    <source>
        <dbReference type="ARBA" id="ARBA00022695"/>
    </source>
</evidence>
<keyword evidence="4 7" id="KW-0808">Transferase</keyword>
<gene>
    <name evidence="7 8" type="primary">ispD</name>
    <name evidence="8" type="ORF">G3M99_16575</name>
</gene>
<evidence type="ECO:0000256" key="4">
    <source>
        <dbReference type="ARBA" id="ARBA00022679"/>
    </source>
</evidence>
<evidence type="ECO:0000256" key="1">
    <source>
        <dbReference type="ARBA" id="ARBA00001282"/>
    </source>
</evidence>
<comment type="similarity">
    <text evidence="3 7">Belongs to the IspD/TarI cytidylyltransferase family. IspD subfamily.</text>
</comment>
<keyword evidence="5 7" id="KW-0548">Nucleotidyltransferase</keyword>
<dbReference type="Pfam" id="PF01128">
    <property type="entry name" value="IspD"/>
    <property type="match status" value="1"/>
</dbReference>
<dbReference type="PANTHER" id="PTHR32125:SF4">
    <property type="entry name" value="2-C-METHYL-D-ERYTHRITOL 4-PHOSPHATE CYTIDYLYLTRANSFERASE, CHLOROPLASTIC"/>
    <property type="match status" value="1"/>
</dbReference>
<dbReference type="GO" id="GO:0019288">
    <property type="term" value="P:isopentenyl diphosphate biosynthetic process, methylerythritol 4-phosphate pathway"/>
    <property type="evidence" value="ECO:0007669"/>
    <property type="project" value="UniProtKB-UniRule"/>
</dbReference>
<accession>A0A6M0H8M5</accession>
<feature type="site" description="Positions MEP for the nucleophilic attack" evidence="7">
    <location>
        <position position="210"/>
    </location>
</feature>
<reference evidence="8 9" key="1">
    <citation type="submission" date="2020-02" db="EMBL/GenBank/DDBJ databases">
        <title>Genome assembly of a novel Clostridium senegalense strain.</title>
        <authorList>
            <person name="Gupta T.B."/>
            <person name="Jauregui R."/>
            <person name="Maclean P."/>
            <person name="Nawarathana A."/>
            <person name="Brightwell G."/>
        </authorList>
    </citation>
    <scope>NUCLEOTIDE SEQUENCE [LARGE SCALE GENOMIC DNA]</scope>
    <source>
        <strain evidence="8 9">AGRFS4</strain>
    </source>
</reference>
<feature type="site" description="Transition state stabilizer" evidence="7">
    <location>
        <position position="15"/>
    </location>
</feature>
<comment type="caution">
    <text evidence="8">The sequence shown here is derived from an EMBL/GenBank/DDBJ whole genome shotgun (WGS) entry which is preliminary data.</text>
</comment>
<dbReference type="InterPro" id="IPR029044">
    <property type="entry name" value="Nucleotide-diphossugar_trans"/>
</dbReference>
<feature type="site" description="Transition state stabilizer" evidence="7">
    <location>
        <position position="22"/>
    </location>
</feature>
<dbReference type="Gene3D" id="3.90.550.10">
    <property type="entry name" value="Spore Coat Polysaccharide Biosynthesis Protein SpsA, Chain A"/>
    <property type="match status" value="1"/>
</dbReference>
<dbReference type="InterPro" id="IPR034683">
    <property type="entry name" value="IspD/TarI"/>
</dbReference>
<comment type="pathway">
    <text evidence="2 7">Isoprenoid biosynthesis; isopentenyl diphosphate biosynthesis via DXP pathway; isopentenyl diphosphate from 1-deoxy-D-xylulose 5-phosphate: step 2/6.</text>
</comment>
<dbReference type="InterPro" id="IPR050088">
    <property type="entry name" value="IspD/TarI_cytidylyltransf_bact"/>
</dbReference>
<dbReference type="InterPro" id="IPR018294">
    <property type="entry name" value="ISPD_synthase_CS"/>
</dbReference>
<dbReference type="PANTHER" id="PTHR32125">
    <property type="entry name" value="2-C-METHYL-D-ERYTHRITOL 4-PHOSPHATE CYTIDYLYLTRANSFERASE, CHLOROPLASTIC"/>
    <property type="match status" value="1"/>
</dbReference>
<evidence type="ECO:0000256" key="2">
    <source>
        <dbReference type="ARBA" id="ARBA00004787"/>
    </source>
</evidence>
<dbReference type="RefSeq" id="WP_061995572.1">
    <property type="nucleotide sequence ID" value="NZ_JAAGPU010000044.1"/>
</dbReference>
<dbReference type="SUPFAM" id="SSF53448">
    <property type="entry name" value="Nucleotide-diphospho-sugar transferases"/>
    <property type="match status" value="1"/>
</dbReference>
<evidence type="ECO:0000313" key="8">
    <source>
        <dbReference type="EMBL" id="NEU06423.1"/>
    </source>
</evidence>
<dbReference type="GO" id="GO:0050518">
    <property type="term" value="F:2-C-methyl-D-erythritol 4-phosphate cytidylyltransferase activity"/>
    <property type="evidence" value="ECO:0007669"/>
    <property type="project" value="UniProtKB-UniRule"/>
</dbReference>